<keyword evidence="1" id="KW-0812">Transmembrane</keyword>
<feature type="transmembrane region" description="Helical" evidence="1">
    <location>
        <begin position="76"/>
        <end position="96"/>
    </location>
</feature>
<keyword evidence="1" id="KW-0472">Membrane</keyword>
<sequence length="104" mass="12020">MNRYTSRISFLQIQSSSSKVHHLHQLSIHISPDSSMIAFVRECELHVLYALSNEQGQLTSGAAENVMVRLTENRCVLPYSFWQLILWILMLLFYVLQTHGLQSI</sequence>
<dbReference type="Proteomes" id="UP001346149">
    <property type="component" value="Unassembled WGS sequence"/>
</dbReference>
<dbReference type="EMBL" id="JAXQNO010000019">
    <property type="protein sequence ID" value="KAK4774386.1"/>
    <property type="molecule type" value="Genomic_DNA"/>
</dbReference>
<evidence type="ECO:0000313" key="2">
    <source>
        <dbReference type="EMBL" id="KAK4774386.1"/>
    </source>
</evidence>
<dbReference type="AlphaFoldDB" id="A0AAN7KWI1"/>
<proteinExistence type="predicted"/>
<comment type="caution">
    <text evidence="2">The sequence shown here is derived from an EMBL/GenBank/DDBJ whole genome shotgun (WGS) entry which is preliminary data.</text>
</comment>
<keyword evidence="3" id="KW-1185">Reference proteome</keyword>
<organism evidence="2 3">
    <name type="scientific">Trapa natans</name>
    <name type="common">Water chestnut</name>
    <dbReference type="NCBI Taxonomy" id="22666"/>
    <lineage>
        <taxon>Eukaryota</taxon>
        <taxon>Viridiplantae</taxon>
        <taxon>Streptophyta</taxon>
        <taxon>Embryophyta</taxon>
        <taxon>Tracheophyta</taxon>
        <taxon>Spermatophyta</taxon>
        <taxon>Magnoliopsida</taxon>
        <taxon>eudicotyledons</taxon>
        <taxon>Gunneridae</taxon>
        <taxon>Pentapetalae</taxon>
        <taxon>rosids</taxon>
        <taxon>malvids</taxon>
        <taxon>Myrtales</taxon>
        <taxon>Lythraceae</taxon>
        <taxon>Trapa</taxon>
    </lineage>
</organism>
<protein>
    <submittedName>
        <fullName evidence="2">Uncharacterized protein</fullName>
    </submittedName>
</protein>
<name>A0AAN7KWI1_TRANT</name>
<gene>
    <name evidence="2" type="ORF">SAY86_009321</name>
</gene>
<evidence type="ECO:0000313" key="3">
    <source>
        <dbReference type="Proteomes" id="UP001346149"/>
    </source>
</evidence>
<keyword evidence="1" id="KW-1133">Transmembrane helix</keyword>
<accession>A0AAN7KWI1</accession>
<evidence type="ECO:0000256" key="1">
    <source>
        <dbReference type="SAM" id="Phobius"/>
    </source>
</evidence>
<reference evidence="2 3" key="1">
    <citation type="journal article" date="2023" name="Hortic Res">
        <title>Pangenome of water caltrop reveals structural variations and asymmetric subgenome divergence after allopolyploidization.</title>
        <authorList>
            <person name="Zhang X."/>
            <person name="Chen Y."/>
            <person name="Wang L."/>
            <person name="Yuan Y."/>
            <person name="Fang M."/>
            <person name="Shi L."/>
            <person name="Lu R."/>
            <person name="Comes H.P."/>
            <person name="Ma Y."/>
            <person name="Chen Y."/>
            <person name="Huang G."/>
            <person name="Zhou Y."/>
            <person name="Zheng Z."/>
            <person name="Qiu Y."/>
        </authorList>
    </citation>
    <scope>NUCLEOTIDE SEQUENCE [LARGE SCALE GENOMIC DNA]</scope>
    <source>
        <strain evidence="2">F231</strain>
    </source>
</reference>